<accession>A0ABW6SWM8</accession>
<name>A0ABW6SWM8_9ACTN</name>
<keyword evidence="2" id="KW-1185">Reference proteome</keyword>
<organism evidence="1 2">
    <name type="scientific">Microtetraspora malaysiensis</name>
    <dbReference type="NCBI Taxonomy" id="161358"/>
    <lineage>
        <taxon>Bacteria</taxon>
        <taxon>Bacillati</taxon>
        <taxon>Actinomycetota</taxon>
        <taxon>Actinomycetes</taxon>
        <taxon>Streptosporangiales</taxon>
        <taxon>Streptosporangiaceae</taxon>
        <taxon>Microtetraspora</taxon>
    </lineage>
</organism>
<comment type="caution">
    <text evidence="1">The sequence shown here is derived from an EMBL/GenBank/DDBJ whole genome shotgun (WGS) entry which is preliminary data.</text>
</comment>
<evidence type="ECO:0000313" key="2">
    <source>
        <dbReference type="Proteomes" id="UP001602013"/>
    </source>
</evidence>
<sequence length="41" mass="4950">MSDVDRPRLVEVFALRTRRAWFLMKQRAEEQGGGWARMWDP</sequence>
<dbReference type="RefSeq" id="WP_387415492.1">
    <property type="nucleotide sequence ID" value="NZ_CP191998.1"/>
</dbReference>
<dbReference type="EMBL" id="JBIASD010000021">
    <property type="protein sequence ID" value="MFF3669421.1"/>
    <property type="molecule type" value="Genomic_DNA"/>
</dbReference>
<gene>
    <name evidence="1" type="ORF">ACFYXI_27900</name>
</gene>
<reference evidence="1 2" key="1">
    <citation type="submission" date="2024-10" db="EMBL/GenBank/DDBJ databases">
        <title>The Natural Products Discovery Center: Release of the First 8490 Sequenced Strains for Exploring Actinobacteria Biosynthetic Diversity.</title>
        <authorList>
            <person name="Kalkreuter E."/>
            <person name="Kautsar S.A."/>
            <person name="Yang D."/>
            <person name="Bader C.D."/>
            <person name="Teijaro C.N."/>
            <person name="Fluegel L."/>
            <person name="Davis C.M."/>
            <person name="Simpson J.R."/>
            <person name="Lauterbach L."/>
            <person name="Steele A.D."/>
            <person name="Gui C."/>
            <person name="Meng S."/>
            <person name="Li G."/>
            <person name="Viehrig K."/>
            <person name="Ye F."/>
            <person name="Su P."/>
            <person name="Kiefer A.F."/>
            <person name="Nichols A."/>
            <person name="Cepeda A.J."/>
            <person name="Yan W."/>
            <person name="Fan B."/>
            <person name="Jiang Y."/>
            <person name="Adhikari A."/>
            <person name="Zheng C.-J."/>
            <person name="Schuster L."/>
            <person name="Cowan T.M."/>
            <person name="Smanski M.J."/>
            <person name="Chevrette M.G."/>
            <person name="De Carvalho L.P.S."/>
            <person name="Shen B."/>
        </authorList>
    </citation>
    <scope>NUCLEOTIDE SEQUENCE [LARGE SCALE GENOMIC DNA]</scope>
    <source>
        <strain evidence="1 2">NPDC002173</strain>
    </source>
</reference>
<evidence type="ECO:0000313" key="1">
    <source>
        <dbReference type="EMBL" id="MFF3669421.1"/>
    </source>
</evidence>
<proteinExistence type="predicted"/>
<dbReference type="Proteomes" id="UP001602013">
    <property type="component" value="Unassembled WGS sequence"/>
</dbReference>
<protein>
    <submittedName>
        <fullName evidence="1">Uncharacterized protein</fullName>
    </submittedName>
</protein>